<dbReference type="AlphaFoldDB" id="A0A9P7DDQ6"/>
<dbReference type="InterPro" id="IPR046521">
    <property type="entry name" value="DUF6698"/>
</dbReference>
<comment type="caution">
    <text evidence="1">The sequence shown here is derived from an EMBL/GenBank/DDBJ whole genome shotgun (WGS) entry which is preliminary data.</text>
</comment>
<evidence type="ECO:0000313" key="1">
    <source>
        <dbReference type="EMBL" id="KAG1788718.1"/>
    </source>
</evidence>
<reference evidence="1" key="1">
    <citation type="journal article" date="2020" name="New Phytol.">
        <title>Comparative genomics reveals dynamic genome evolution in host specialist ectomycorrhizal fungi.</title>
        <authorList>
            <person name="Lofgren L.A."/>
            <person name="Nguyen N.H."/>
            <person name="Vilgalys R."/>
            <person name="Ruytinx J."/>
            <person name="Liao H.L."/>
            <person name="Branco S."/>
            <person name="Kuo A."/>
            <person name="LaButti K."/>
            <person name="Lipzen A."/>
            <person name="Andreopoulos W."/>
            <person name="Pangilinan J."/>
            <person name="Riley R."/>
            <person name="Hundley H."/>
            <person name="Na H."/>
            <person name="Barry K."/>
            <person name="Grigoriev I.V."/>
            <person name="Stajich J.E."/>
            <person name="Kennedy P.G."/>
        </authorList>
    </citation>
    <scope>NUCLEOTIDE SEQUENCE</scope>
    <source>
        <strain evidence="1">S12</strain>
    </source>
</reference>
<evidence type="ECO:0000313" key="2">
    <source>
        <dbReference type="Proteomes" id="UP000719766"/>
    </source>
</evidence>
<dbReference type="OrthoDB" id="2691896at2759"/>
<organism evidence="1 2">
    <name type="scientific">Suillus plorans</name>
    <dbReference type="NCBI Taxonomy" id="116603"/>
    <lineage>
        <taxon>Eukaryota</taxon>
        <taxon>Fungi</taxon>
        <taxon>Dikarya</taxon>
        <taxon>Basidiomycota</taxon>
        <taxon>Agaricomycotina</taxon>
        <taxon>Agaricomycetes</taxon>
        <taxon>Agaricomycetidae</taxon>
        <taxon>Boletales</taxon>
        <taxon>Suillineae</taxon>
        <taxon>Suillaceae</taxon>
        <taxon>Suillus</taxon>
    </lineage>
</organism>
<sequence>DMFCDLKQMIQVCLLLEQEEAAEDGDETEEEQIKAARKKILDDCDELTRARYKRTFEYVMGHAPYLETLIGRRKKREELTQLIGEMQNMINHTRSEDASRLRSRMGSYAAPNPDKDVVRPPITDNSKSRAQMGFNHVQLGKMLCPAKYLTDYIKDP</sequence>
<feature type="non-terminal residue" evidence="1">
    <location>
        <position position="1"/>
    </location>
</feature>
<proteinExistence type="predicted"/>
<name>A0A9P7DDQ6_9AGAM</name>
<accession>A0A9P7DDQ6</accession>
<dbReference type="RefSeq" id="XP_041155901.1">
    <property type="nucleotide sequence ID" value="XM_041296468.1"/>
</dbReference>
<gene>
    <name evidence="1" type="ORF">HD556DRAFT_1205611</name>
</gene>
<dbReference type="EMBL" id="JABBWE010000065">
    <property type="protein sequence ID" value="KAG1788718.1"/>
    <property type="molecule type" value="Genomic_DNA"/>
</dbReference>
<keyword evidence="2" id="KW-1185">Reference proteome</keyword>
<dbReference type="GeneID" id="64590232"/>
<dbReference type="Pfam" id="PF20414">
    <property type="entry name" value="DUF6698"/>
    <property type="match status" value="1"/>
</dbReference>
<dbReference type="Proteomes" id="UP000719766">
    <property type="component" value="Unassembled WGS sequence"/>
</dbReference>
<protein>
    <submittedName>
        <fullName evidence="1">Uncharacterized protein</fullName>
    </submittedName>
</protein>
<feature type="non-terminal residue" evidence="1">
    <location>
        <position position="156"/>
    </location>
</feature>